<dbReference type="PANTHER" id="PTHR38095:SF2">
    <property type="entry name" value="ANAEROBIC DIMETHYL SULFOXIDE REDUCTASE CHAIN C"/>
    <property type="match status" value="1"/>
</dbReference>
<dbReference type="InterPro" id="IPR007059">
    <property type="entry name" value="DmsC"/>
</dbReference>
<gene>
    <name evidence="2" type="ORF">C1877_12585</name>
</gene>
<dbReference type="AlphaFoldDB" id="A0A369LWE3"/>
<keyword evidence="1" id="KW-1133">Transmembrane helix</keyword>
<feature type="transmembrane region" description="Helical" evidence="1">
    <location>
        <begin position="142"/>
        <end position="162"/>
    </location>
</feature>
<dbReference type="EMBL" id="PPTS01000008">
    <property type="protein sequence ID" value="RDB62967.1"/>
    <property type="molecule type" value="Genomic_DNA"/>
</dbReference>
<organism evidence="2 3">
    <name type="scientific">Gordonibacter pamelaeae</name>
    <dbReference type="NCBI Taxonomy" id="471189"/>
    <lineage>
        <taxon>Bacteria</taxon>
        <taxon>Bacillati</taxon>
        <taxon>Actinomycetota</taxon>
        <taxon>Coriobacteriia</taxon>
        <taxon>Eggerthellales</taxon>
        <taxon>Eggerthellaceae</taxon>
        <taxon>Gordonibacter</taxon>
    </lineage>
</organism>
<dbReference type="RefSeq" id="WP_015539379.1">
    <property type="nucleotide sequence ID" value="NZ_CABMMS010000008.1"/>
</dbReference>
<feature type="transmembrane region" description="Helical" evidence="1">
    <location>
        <begin position="80"/>
        <end position="96"/>
    </location>
</feature>
<dbReference type="GO" id="GO:0009390">
    <property type="term" value="C:dimethyl sulfoxide reductase complex"/>
    <property type="evidence" value="ECO:0007669"/>
    <property type="project" value="TreeGrafter"/>
</dbReference>
<protein>
    <submittedName>
        <fullName evidence="2">Polysulfide reductase</fullName>
    </submittedName>
</protein>
<keyword evidence="3" id="KW-1185">Reference proteome</keyword>
<dbReference type="GO" id="GO:0019645">
    <property type="term" value="P:anaerobic electron transport chain"/>
    <property type="evidence" value="ECO:0007669"/>
    <property type="project" value="InterPro"/>
</dbReference>
<dbReference type="GO" id="GO:0005886">
    <property type="term" value="C:plasma membrane"/>
    <property type="evidence" value="ECO:0007669"/>
    <property type="project" value="TreeGrafter"/>
</dbReference>
<feature type="transmembrane region" description="Helical" evidence="1">
    <location>
        <begin position="217"/>
        <end position="240"/>
    </location>
</feature>
<accession>A0A369LWE3</accession>
<evidence type="ECO:0000313" key="3">
    <source>
        <dbReference type="Proteomes" id="UP000254000"/>
    </source>
</evidence>
<keyword evidence="1" id="KW-0812">Transmembrane</keyword>
<dbReference type="Pfam" id="PF04976">
    <property type="entry name" value="DmsC"/>
    <property type="match status" value="1"/>
</dbReference>
<comment type="caution">
    <text evidence="2">The sequence shown here is derived from an EMBL/GenBank/DDBJ whole genome shotgun (WGS) entry which is preliminary data.</text>
</comment>
<reference evidence="2 3" key="1">
    <citation type="journal article" date="2018" name="Elife">
        <title>Discovery and characterization of a prevalent human gut bacterial enzyme sufficient for the inactivation of a family of plant toxins.</title>
        <authorList>
            <person name="Koppel N."/>
            <person name="Bisanz J.E."/>
            <person name="Pandelia M.E."/>
            <person name="Turnbaugh P.J."/>
            <person name="Balskus E.P."/>
        </authorList>
    </citation>
    <scope>NUCLEOTIDE SEQUENCE [LARGE SCALE GENOMIC DNA]</scope>
    <source>
        <strain evidence="2 3">3C</strain>
    </source>
</reference>
<evidence type="ECO:0000313" key="2">
    <source>
        <dbReference type="EMBL" id="RDB62967.1"/>
    </source>
</evidence>
<dbReference type="GeneID" id="78360529"/>
<feature type="transmembrane region" description="Helical" evidence="1">
    <location>
        <begin position="108"/>
        <end position="130"/>
    </location>
</feature>
<sequence length="292" mass="30115">MDIQWPLLIFSVLLGVTSGCFVFLGVGELKGKFKDVRFLGALIAFVCLAVGGCVSVLHMGHPERATHLLGNLGSGLSKELFIVAIMGIVSLVYLILAKKDYPGVSKVLGVLGALLGLVLPLVAGASYLIAARPAWDSAALPLMYLGGGLAMGMTLMAGLVLLRGKASEEGGFALKLALAGVVIMVVTSVAYVVWIAVAPYQAPSRSIERLLAGDLAVMFWLGVVVVGLVAPTALTALACVKATKGEGGTGTVKPSTLAGYMFAACACSAVGAVVLRVIMYGVGTSVEQFIYH</sequence>
<proteinExistence type="predicted"/>
<dbReference type="PANTHER" id="PTHR38095">
    <property type="entry name" value="ANAEROBIC DIMETHYL SULFOXIDE REDUCTASE CHAIN YNFH"/>
    <property type="match status" value="1"/>
</dbReference>
<feature type="transmembrane region" description="Helical" evidence="1">
    <location>
        <begin position="38"/>
        <end position="60"/>
    </location>
</feature>
<dbReference type="GO" id="GO:0009389">
    <property type="term" value="F:dimethyl sulfoxide reductase activity"/>
    <property type="evidence" value="ECO:0007669"/>
    <property type="project" value="TreeGrafter"/>
</dbReference>
<feature type="transmembrane region" description="Helical" evidence="1">
    <location>
        <begin position="260"/>
        <end position="282"/>
    </location>
</feature>
<keyword evidence="1" id="KW-0472">Membrane</keyword>
<feature type="transmembrane region" description="Helical" evidence="1">
    <location>
        <begin position="174"/>
        <end position="197"/>
    </location>
</feature>
<dbReference type="Proteomes" id="UP000254000">
    <property type="component" value="Unassembled WGS sequence"/>
</dbReference>
<evidence type="ECO:0000256" key="1">
    <source>
        <dbReference type="SAM" id="Phobius"/>
    </source>
</evidence>
<dbReference type="OrthoDB" id="3177096at2"/>
<name>A0A369LWE3_9ACTN</name>
<feature type="transmembrane region" description="Helical" evidence="1">
    <location>
        <begin position="6"/>
        <end position="26"/>
    </location>
</feature>